<name>Q30ZT6_OLEA2</name>
<dbReference type="EMBL" id="CP000112">
    <property type="protein sequence ID" value="ABB38810.1"/>
    <property type="molecule type" value="Genomic_DNA"/>
</dbReference>
<evidence type="ECO:0000313" key="19">
    <source>
        <dbReference type="Proteomes" id="UP000002710"/>
    </source>
</evidence>
<keyword evidence="12" id="KW-0346">Stress response</keyword>
<dbReference type="PANTHER" id="PTHR22939">
    <property type="entry name" value="SERINE PROTEASE FAMILY S1C HTRA-RELATED"/>
    <property type="match status" value="1"/>
</dbReference>
<dbReference type="Pfam" id="PF13180">
    <property type="entry name" value="PDZ_2"/>
    <property type="match status" value="2"/>
</dbReference>
<dbReference type="GO" id="GO:0006508">
    <property type="term" value="P:proteolysis"/>
    <property type="evidence" value="ECO:0007669"/>
    <property type="project" value="UniProtKB-KW"/>
</dbReference>
<dbReference type="PROSITE" id="PS50106">
    <property type="entry name" value="PDZ"/>
    <property type="match status" value="2"/>
</dbReference>
<dbReference type="Proteomes" id="UP000002710">
    <property type="component" value="Chromosome"/>
</dbReference>
<keyword evidence="6 18" id="KW-0645">Protease</keyword>
<feature type="domain" description="PDZ" evidence="17">
    <location>
        <begin position="261"/>
        <end position="330"/>
    </location>
</feature>
<dbReference type="SUPFAM" id="SSF50494">
    <property type="entry name" value="Trypsin-like serine proteases"/>
    <property type="match status" value="1"/>
</dbReference>
<evidence type="ECO:0000256" key="11">
    <source>
        <dbReference type="ARBA" id="ARBA00022825"/>
    </source>
</evidence>
<protein>
    <recommendedName>
        <fullName evidence="5">Probable periplasmic serine endoprotease DegP-like</fullName>
        <ecNumber evidence="4">3.4.21.107</ecNumber>
    </recommendedName>
    <alternativeName>
        <fullName evidence="13">Protease Do</fullName>
    </alternativeName>
</protein>
<feature type="binding site" evidence="15">
    <location>
        <begin position="237"/>
        <end position="241"/>
    </location>
    <ligand>
        <name>substrate</name>
    </ligand>
</feature>
<comment type="similarity">
    <text evidence="3">Belongs to the peptidase S1C family.</text>
</comment>
<evidence type="ECO:0000256" key="2">
    <source>
        <dbReference type="ARBA" id="ARBA00004418"/>
    </source>
</evidence>
<dbReference type="HOGENOM" id="CLU_020120_1_0_7"/>
<dbReference type="InterPro" id="IPR001940">
    <property type="entry name" value="Peptidase_S1C"/>
</dbReference>
<feature type="binding site" evidence="15">
    <location>
        <position position="147"/>
    </location>
    <ligand>
        <name>substrate</name>
    </ligand>
</feature>
<comment type="subcellular location">
    <subcellularLocation>
        <location evidence="2">Periplasm</location>
    </subcellularLocation>
</comment>
<evidence type="ECO:0000256" key="5">
    <source>
        <dbReference type="ARBA" id="ARBA00013958"/>
    </source>
</evidence>
<dbReference type="AlphaFoldDB" id="Q30ZT6"/>
<evidence type="ECO:0000256" key="9">
    <source>
        <dbReference type="ARBA" id="ARBA00022764"/>
    </source>
</evidence>
<keyword evidence="7 16" id="KW-0732">Signal</keyword>
<dbReference type="GO" id="GO:0004252">
    <property type="term" value="F:serine-type endopeptidase activity"/>
    <property type="evidence" value="ECO:0007669"/>
    <property type="project" value="InterPro"/>
</dbReference>
<gene>
    <name evidence="18" type="ordered locus">Dde_2013</name>
</gene>
<feature type="binding site" evidence="15">
    <location>
        <begin position="219"/>
        <end position="221"/>
    </location>
    <ligand>
        <name>substrate</name>
    </ligand>
</feature>
<dbReference type="Gene3D" id="2.40.10.120">
    <property type="match status" value="1"/>
</dbReference>
<feature type="active site" description="Charge relay system" evidence="14">
    <location>
        <position position="113"/>
    </location>
</feature>
<keyword evidence="9" id="KW-0574">Periplasm</keyword>
<evidence type="ECO:0000256" key="10">
    <source>
        <dbReference type="ARBA" id="ARBA00022801"/>
    </source>
</evidence>
<feature type="active site" description="Charge relay system" evidence="14">
    <location>
        <position position="147"/>
    </location>
</feature>
<evidence type="ECO:0000256" key="1">
    <source>
        <dbReference type="ARBA" id="ARBA00001772"/>
    </source>
</evidence>
<sequence>MNRYTKRLQLTLLTTVFALAATMAHAAGVPDFTALSAKAGPAVVNINTEKSVENKIPEQWREFFQNRPHGLPFDDFFNQFERFFNQPQRPRKQRSLGSGFIISPDGYIVTNNHVIAGADVVSVNVESAKGEPDTFEATVVGTDSETDLALLKIDAGRPLATLPFGDSDALQVGEWVMAIGNPFGLDHSVTAGIISALGRDIRSGPFDDFIQTDASINPGNSGGPLINSDGKVIGINTAIIASGQGIGFAVPSNLARRVIEELKTNKRVARGWIGVTIQDIDENTAKALGLKNTRGALIGNVLSGEPADKAGIRAGDIIIKVNRNEISGASDLLRTIADLSPGDKATVVAVRNGAQKTFTLTLGERGTEMAARDETPQQKQNAATGQLGLKLRQMTEQEAGQLGLESTNGLLVVGIQQNSPAAMADLRPGDVILMANLKPVNTVGQLQKIVEGDAAKRGAIMFQIYRRGETFFRTLSLSAE</sequence>
<dbReference type="InterPro" id="IPR001478">
    <property type="entry name" value="PDZ"/>
</dbReference>
<feature type="binding site" evidence="15">
    <location>
        <position position="49"/>
    </location>
    <ligand>
        <name>substrate</name>
    </ligand>
</feature>
<dbReference type="NCBIfam" id="TIGR02037">
    <property type="entry name" value="degP_htrA_DO"/>
    <property type="match status" value="1"/>
</dbReference>
<dbReference type="Pfam" id="PF13365">
    <property type="entry name" value="Trypsin_2"/>
    <property type="match status" value="1"/>
</dbReference>
<keyword evidence="11" id="KW-0720">Serine protease</keyword>
<evidence type="ECO:0000256" key="8">
    <source>
        <dbReference type="ARBA" id="ARBA00022737"/>
    </source>
</evidence>
<evidence type="ECO:0000256" key="3">
    <source>
        <dbReference type="ARBA" id="ARBA00010541"/>
    </source>
</evidence>
<evidence type="ECO:0000256" key="7">
    <source>
        <dbReference type="ARBA" id="ARBA00022729"/>
    </source>
</evidence>
<evidence type="ECO:0000256" key="4">
    <source>
        <dbReference type="ARBA" id="ARBA00013035"/>
    </source>
</evidence>
<evidence type="ECO:0000256" key="12">
    <source>
        <dbReference type="ARBA" id="ARBA00023016"/>
    </source>
</evidence>
<dbReference type="KEGG" id="dde:Dde_2013"/>
<organism evidence="18 19">
    <name type="scientific">Oleidesulfovibrio alaskensis (strain ATCC BAA-1058 / DSM 17464 / G20)</name>
    <name type="common">Desulfovibrio alaskensis</name>
    <dbReference type="NCBI Taxonomy" id="207559"/>
    <lineage>
        <taxon>Bacteria</taxon>
        <taxon>Pseudomonadati</taxon>
        <taxon>Thermodesulfobacteriota</taxon>
        <taxon>Desulfovibrionia</taxon>
        <taxon>Desulfovibrionales</taxon>
        <taxon>Desulfovibrionaceae</taxon>
        <taxon>Oleidesulfovibrio</taxon>
    </lineage>
</organism>
<keyword evidence="10 18" id="KW-0378">Hydrolase</keyword>
<comment type="catalytic activity">
    <reaction evidence="1">
        <text>Acts on substrates that are at least partially unfolded. The cleavage site P1 residue is normally between a pair of hydrophobic residues, such as Val-|-Val.</text>
        <dbReference type="EC" id="3.4.21.107"/>
    </reaction>
</comment>
<dbReference type="Gene3D" id="2.30.42.10">
    <property type="match status" value="2"/>
</dbReference>
<feature type="chain" id="PRO_5039624493" description="Probable periplasmic serine endoprotease DegP-like" evidence="16">
    <location>
        <begin position="27"/>
        <end position="480"/>
    </location>
</feature>
<evidence type="ECO:0000256" key="14">
    <source>
        <dbReference type="PIRSR" id="PIRSR611782-1"/>
    </source>
</evidence>
<dbReference type="PRINTS" id="PR00834">
    <property type="entry name" value="PROTEASES2C"/>
</dbReference>
<dbReference type="InterPro" id="IPR036034">
    <property type="entry name" value="PDZ_sf"/>
</dbReference>
<evidence type="ECO:0000256" key="13">
    <source>
        <dbReference type="ARBA" id="ARBA00032850"/>
    </source>
</evidence>
<dbReference type="RefSeq" id="WP_011367918.1">
    <property type="nucleotide sequence ID" value="NC_007519.1"/>
</dbReference>
<feature type="domain" description="PDZ" evidence="17">
    <location>
        <begin position="391"/>
        <end position="436"/>
    </location>
</feature>
<dbReference type="PANTHER" id="PTHR22939:SF130">
    <property type="entry name" value="PERIPLASMIC SERINE ENDOPROTEASE DEGP-LIKE-RELATED"/>
    <property type="match status" value="1"/>
</dbReference>
<proteinExistence type="inferred from homology"/>
<dbReference type="SUPFAM" id="SSF50156">
    <property type="entry name" value="PDZ domain-like"/>
    <property type="match status" value="2"/>
</dbReference>
<keyword evidence="8" id="KW-0677">Repeat</keyword>
<dbReference type="STRING" id="207559.Dde_2013"/>
<feature type="signal peptide" evidence="16">
    <location>
        <begin position="1"/>
        <end position="26"/>
    </location>
</feature>
<dbReference type="SMART" id="SM00228">
    <property type="entry name" value="PDZ"/>
    <property type="match status" value="2"/>
</dbReference>
<evidence type="ECO:0000256" key="15">
    <source>
        <dbReference type="PIRSR" id="PIRSR611782-2"/>
    </source>
</evidence>
<keyword evidence="19" id="KW-1185">Reference proteome</keyword>
<reference evidence="18 19" key="1">
    <citation type="journal article" date="2011" name="J. Bacteriol.">
        <title>Complete genome sequence and updated annotation of Desulfovibrio alaskensis G20.</title>
        <authorList>
            <person name="Hauser L.J."/>
            <person name="Land M.L."/>
            <person name="Brown S.D."/>
            <person name="Larimer F."/>
            <person name="Keller K.L."/>
            <person name="Rapp-Giles B.J."/>
            <person name="Price M.N."/>
            <person name="Lin M."/>
            <person name="Bruce D.C."/>
            <person name="Detter J.C."/>
            <person name="Tapia R."/>
            <person name="Han C.S."/>
            <person name="Goodwin L.A."/>
            <person name="Cheng J.F."/>
            <person name="Pitluck S."/>
            <person name="Copeland A."/>
            <person name="Lucas S."/>
            <person name="Nolan M."/>
            <person name="Lapidus A.L."/>
            <person name="Palumbo A.V."/>
            <person name="Wall J.D."/>
        </authorList>
    </citation>
    <scope>NUCLEOTIDE SEQUENCE [LARGE SCALE GENOMIC DNA]</scope>
    <source>
        <strain evidence="19">ATCC BAA 1058 / DSM 17464 / G20</strain>
    </source>
</reference>
<evidence type="ECO:0000256" key="6">
    <source>
        <dbReference type="ARBA" id="ARBA00022670"/>
    </source>
</evidence>
<dbReference type="InterPro" id="IPR009003">
    <property type="entry name" value="Peptidase_S1_PA"/>
</dbReference>
<dbReference type="CDD" id="cd10839">
    <property type="entry name" value="cpPDZ1_DegP-like"/>
    <property type="match status" value="1"/>
</dbReference>
<dbReference type="eggNOG" id="COG0265">
    <property type="taxonomic scope" value="Bacteria"/>
</dbReference>
<feature type="binding site" evidence="15">
    <location>
        <position position="113"/>
    </location>
    <ligand>
        <name>substrate</name>
    </ligand>
</feature>
<accession>Q30ZT6</accession>
<evidence type="ECO:0000256" key="16">
    <source>
        <dbReference type="SAM" id="SignalP"/>
    </source>
</evidence>
<evidence type="ECO:0000259" key="17">
    <source>
        <dbReference type="PROSITE" id="PS50106"/>
    </source>
</evidence>
<feature type="active site" description="Charge relay system" evidence="14">
    <location>
        <position position="221"/>
    </location>
</feature>
<dbReference type="InterPro" id="IPR011782">
    <property type="entry name" value="Pept_S1C_Do"/>
</dbReference>
<evidence type="ECO:0000313" key="18">
    <source>
        <dbReference type="EMBL" id="ABB38810.1"/>
    </source>
</evidence>
<dbReference type="EC" id="3.4.21.107" evidence="4"/>